<evidence type="ECO:0000313" key="10">
    <source>
        <dbReference type="EMBL" id="NMO09154.1"/>
    </source>
</evidence>
<evidence type="ECO:0000313" key="11">
    <source>
        <dbReference type="Proteomes" id="UP000232631"/>
    </source>
</evidence>
<feature type="active site" description="Proton acceptor" evidence="5 6">
    <location>
        <position position="157"/>
    </location>
</feature>
<comment type="subcellular location">
    <subcellularLocation>
        <location evidence="5">Cytoplasm</location>
    </subcellularLocation>
</comment>
<comment type="similarity">
    <text evidence="5">Belongs to the class I-like SAM-binding methyltransferase superfamily. RNA methyltransferase RlmE family.</text>
</comment>
<name>A0A2H4VCG2_9EURY</name>
<dbReference type="InterPro" id="IPR015507">
    <property type="entry name" value="rRNA-MeTfrase_E"/>
</dbReference>
<evidence type="ECO:0000256" key="2">
    <source>
        <dbReference type="ARBA" id="ARBA00022603"/>
    </source>
</evidence>
<feature type="domain" description="Ribosomal RNA methyltransferase FtsJ" evidence="7">
    <location>
        <begin position="23"/>
        <end position="200"/>
    </location>
</feature>
<dbReference type="PIRSF" id="PIRSF005461">
    <property type="entry name" value="23S_rRNA_mtase"/>
    <property type="match status" value="1"/>
</dbReference>
<evidence type="ECO:0000313" key="13">
    <source>
        <dbReference type="Proteomes" id="UP000591058"/>
    </source>
</evidence>
<reference evidence="10 13" key="2">
    <citation type="submission" date="2020-04" db="EMBL/GenBank/DDBJ databases">
        <title>Draft genome of Methanobacterium subterraneum isolated from animal feces.</title>
        <authorList>
            <person name="Ouboter H.T."/>
            <person name="Berger S."/>
            <person name="Gungor E."/>
            <person name="Jetten M.S.M."/>
            <person name="Welte C.U."/>
        </authorList>
    </citation>
    <scope>NUCLEOTIDE SEQUENCE [LARGE SCALE GENOMIC DNA]</scope>
    <source>
        <strain evidence="10">HO_2020</strain>
    </source>
</reference>
<dbReference type="PANTHER" id="PTHR10920">
    <property type="entry name" value="RIBOSOMAL RNA METHYLTRANSFERASE"/>
    <property type="match status" value="1"/>
</dbReference>
<feature type="binding site" evidence="5">
    <location>
        <position position="75"/>
    </location>
    <ligand>
        <name>S-adenosyl-L-methionine</name>
        <dbReference type="ChEBI" id="CHEBI:59789"/>
    </ligand>
</feature>
<dbReference type="InterPro" id="IPR002877">
    <property type="entry name" value="RNA_MeTrfase_FtsJ_dom"/>
</dbReference>
<dbReference type="RefSeq" id="WP_100905764.1">
    <property type="nucleotide sequence ID" value="NZ_CP017766.1"/>
</dbReference>
<keyword evidence="4 5" id="KW-0949">S-adenosyl-L-methionine</keyword>
<dbReference type="Proteomes" id="UP000232631">
    <property type="component" value="Chromosome"/>
</dbReference>
<dbReference type="Proteomes" id="UP000591058">
    <property type="component" value="Unassembled WGS sequence"/>
</dbReference>
<dbReference type="SUPFAM" id="SSF53335">
    <property type="entry name" value="S-adenosyl-L-methionine-dependent methyltransferases"/>
    <property type="match status" value="1"/>
</dbReference>
<evidence type="ECO:0000313" key="12">
    <source>
        <dbReference type="Proteomes" id="UP000232806"/>
    </source>
</evidence>
<protein>
    <recommendedName>
        <fullName evidence="5">Ribosomal RNA large subunit methyltransferase E</fullName>
        <ecNumber evidence="5">2.1.1.166</ecNumber>
    </recommendedName>
    <alternativeName>
        <fullName evidence="5">23S rRNA Um2552 methyltransferase</fullName>
    </alternativeName>
    <alternativeName>
        <fullName evidence="5">rRNA (uridine-2'-O-)-methyltransferase</fullName>
    </alternativeName>
</protein>
<organism evidence="8 12">
    <name type="scientific">Methanobacterium subterraneum</name>
    <dbReference type="NCBI Taxonomy" id="59277"/>
    <lineage>
        <taxon>Archaea</taxon>
        <taxon>Methanobacteriati</taxon>
        <taxon>Methanobacteriota</taxon>
        <taxon>Methanomada group</taxon>
        <taxon>Methanobacteria</taxon>
        <taxon>Methanobacteriales</taxon>
        <taxon>Methanobacteriaceae</taxon>
        <taxon>Methanobacterium</taxon>
    </lineage>
</organism>
<evidence type="ECO:0000256" key="3">
    <source>
        <dbReference type="ARBA" id="ARBA00022679"/>
    </source>
</evidence>
<comment type="catalytic activity">
    <reaction evidence="5">
        <text>uridine(2552) in 23S rRNA + S-adenosyl-L-methionine = 2'-O-methyluridine(2552) in 23S rRNA + S-adenosyl-L-homocysteine + H(+)</text>
        <dbReference type="Rhea" id="RHEA:42720"/>
        <dbReference type="Rhea" id="RHEA-COMP:10202"/>
        <dbReference type="Rhea" id="RHEA-COMP:10203"/>
        <dbReference type="ChEBI" id="CHEBI:15378"/>
        <dbReference type="ChEBI" id="CHEBI:57856"/>
        <dbReference type="ChEBI" id="CHEBI:59789"/>
        <dbReference type="ChEBI" id="CHEBI:65315"/>
        <dbReference type="ChEBI" id="CHEBI:74478"/>
        <dbReference type="EC" id="2.1.1.166"/>
    </reaction>
</comment>
<dbReference type="HAMAP" id="MF_01547">
    <property type="entry name" value="RNA_methyltr_E"/>
    <property type="match status" value="1"/>
</dbReference>
<dbReference type="EMBL" id="JABBYL010000016">
    <property type="protein sequence ID" value="NMO09154.1"/>
    <property type="molecule type" value="Genomic_DNA"/>
</dbReference>
<sequence>MMNQWNQEHRNDEYYKKAKKQDYRSRASFKLLQLNRKYKIIKKGDSVVDLGAAPGGWSQVALEAAGEDGLVIAVDLNWIKPFPEENFWGIKGDFTQEETINEIKRTLQGKAQVIISDAAPKLSGIKDLDQLRVMDLAQTVLQISDSVLKYKGNIIMKVFQGEGYPELLKEVKRNFQTVRTTKPPSSRKKSGEMYIVGRGFRRAGKQN</sequence>
<accession>A0A2H4VCG2</accession>
<evidence type="ECO:0000256" key="6">
    <source>
        <dbReference type="PIRSR" id="PIRSR005461-1"/>
    </source>
</evidence>
<keyword evidence="11" id="KW-1185">Reference proteome</keyword>
<dbReference type="GO" id="GO:0008650">
    <property type="term" value="F:rRNA (uridine-2'-O-)-methyltransferase activity"/>
    <property type="evidence" value="ECO:0007669"/>
    <property type="project" value="UniProtKB-UniRule"/>
</dbReference>
<evidence type="ECO:0000256" key="5">
    <source>
        <dbReference type="HAMAP-Rule" id="MF_01547"/>
    </source>
</evidence>
<dbReference type="InterPro" id="IPR029063">
    <property type="entry name" value="SAM-dependent_MTases_sf"/>
</dbReference>
<dbReference type="GeneID" id="35122755"/>
<comment type="function">
    <text evidence="5">Specifically methylates the uridine in position 2552 of 23S rRNA at the 2'-O position of the ribose in the fully assembled 50S ribosomal subunit.</text>
</comment>
<evidence type="ECO:0000313" key="9">
    <source>
        <dbReference type="EMBL" id="AUB60352.1"/>
    </source>
</evidence>
<evidence type="ECO:0000256" key="4">
    <source>
        <dbReference type="ARBA" id="ARBA00022691"/>
    </source>
</evidence>
<dbReference type="InterPro" id="IPR050082">
    <property type="entry name" value="RNA_methyltr_RlmE"/>
</dbReference>
<feature type="binding site" evidence="5">
    <location>
        <position position="57"/>
    </location>
    <ligand>
        <name>S-adenosyl-L-methionine</name>
        <dbReference type="ChEBI" id="CHEBI:59789"/>
    </ligand>
</feature>
<proteinExistence type="inferred from homology"/>
<dbReference type="Proteomes" id="UP000232806">
    <property type="component" value="Chromosome"/>
</dbReference>
<gene>
    <name evidence="5" type="primary">rlmE</name>
    <name evidence="8" type="ORF">BK007_07090</name>
    <name evidence="9" type="ORF">BK009_06405</name>
    <name evidence="10" type="ORF">HG719_04790</name>
</gene>
<keyword evidence="1 5" id="KW-0698">rRNA processing</keyword>
<dbReference type="PANTHER" id="PTHR10920:SF13">
    <property type="entry name" value="PRE-RRNA 2'-O-RIBOSE RNA METHYLTRANSFERASE FTSJ3"/>
    <property type="match status" value="1"/>
</dbReference>
<evidence type="ECO:0000256" key="1">
    <source>
        <dbReference type="ARBA" id="ARBA00022552"/>
    </source>
</evidence>
<feature type="binding site" evidence="5">
    <location>
        <position position="93"/>
    </location>
    <ligand>
        <name>S-adenosyl-L-methionine</name>
        <dbReference type="ChEBI" id="CHEBI:59789"/>
    </ligand>
</feature>
<dbReference type="AlphaFoldDB" id="A0A2H4VCG2"/>
<dbReference type="GO" id="GO:0005737">
    <property type="term" value="C:cytoplasm"/>
    <property type="evidence" value="ECO:0007669"/>
    <property type="project" value="UniProtKB-SubCell"/>
</dbReference>
<keyword evidence="5" id="KW-0963">Cytoplasm</keyword>
<dbReference type="KEGG" id="msub:BK009_06405"/>
<evidence type="ECO:0000259" key="7">
    <source>
        <dbReference type="Pfam" id="PF01728"/>
    </source>
</evidence>
<feature type="binding site" evidence="5">
    <location>
        <position position="55"/>
    </location>
    <ligand>
        <name>S-adenosyl-L-methionine</name>
        <dbReference type="ChEBI" id="CHEBI:59789"/>
    </ligand>
</feature>
<dbReference type="Pfam" id="PF01728">
    <property type="entry name" value="FtsJ"/>
    <property type="match status" value="1"/>
</dbReference>
<accession>A0A2H4VQL0</accession>
<dbReference type="EMBL" id="CP017766">
    <property type="protein sequence ID" value="AUB55784.1"/>
    <property type="molecule type" value="Genomic_DNA"/>
</dbReference>
<evidence type="ECO:0000313" key="8">
    <source>
        <dbReference type="EMBL" id="AUB55784.1"/>
    </source>
</evidence>
<keyword evidence="2 5" id="KW-0489">Methyltransferase</keyword>
<keyword evidence="3 5" id="KW-0808">Transferase</keyword>
<feature type="binding site" evidence="5">
    <location>
        <position position="117"/>
    </location>
    <ligand>
        <name>S-adenosyl-L-methionine</name>
        <dbReference type="ChEBI" id="CHEBI:59789"/>
    </ligand>
</feature>
<dbReference type="OrthoDB" id="26307at2157"/>
<dbReference type="Gene3D" id="3.40.50.150">
    <property type="entry name" value="Vaccinia Virus protein VP39"/>
    <property type="match status" value="1"/>
</dbReference>
<reference evidence="11 12" key="1">
    <citation type="submission" date="2016-10" db="EMBL/GenBank/DDBJ databases">
        <title>Comparative genomics between deep and shallow subseafloor isolates.</title>
        <authorList>
            <person name="Ishii S."/>
            <person name="Miller J.R."/>
            <person name="Sutton G."/>
            <person name="Suzuki S."/>
            <person name="Methe B."/>
            <person name="Inagaki F."/>
            <person name="Imachi H."/>
        </authorList>
    </citation>
    <scope>NUCLEOTIDE SEQUENCE [LARGE SCALE GENOMIC DNA]</scope>
    <source>
        <strain evidence="9 11">A8p</strain>
        <strain evidence="8 12">MO-MB1</strain>
    </source>
</reference>
<dbReference type="EC" id="2.1.1.166" evidence="5"/>
<dbReference type="EMBL" id="CP017768">
    <property type="protein sequence ID" value="AUB60352.1"/>
    <property type="molecule type" value="Genomic_DNA"/>
</dbReference>